<evidence type="ECO:0000256" key="4">
    <source>
        <dbReference type="SAM" id="MobiDB-lite"/>
    </source>
</evidence>
<dbReference type="InterPro" id="IPR011711">
    <property type="entry name" value="GntR_C"/>
</dbReference>
<dbReference type="InterPro" id="IPR000524">
    <property type="entry name" value="Tscrpt_reg_HTH_GntR"/>
</dbReference>
<keyword evidence="3" id="KW-0804">Transcription</keyword>
<evidence type="ECO:0000256" key="1">
    <source>
        <dbReference type="ARBA" id="ARBA00023015"/>
    </source>
</evidence>
<feature type="domain" description="HTH gntR-type" evidence="5">
    <location>
        <begin position="24"/>
        <end position="91"/>
    </location>
</feature>
<dbReference type="Gene3D" id="1.20.120.530">
    <property type="entry name" value="GntR ligand-binding domain-like"/>
    <property type="match status" value="1"/>
</dbReference>
<dbReference type="InterPro" id="IPR036390">
    <property type="entry name" value="WH_DNA-bd_sf"/>
</dbReference>
<evidence type="ECO:0000256" key="3">
    <source>
        <dbReference type="ARBA" id="ARBA00023163"/>
    </source>
</evidence>
<dbReference type="GO" id="GO:0003677">
    <property type="term" value="F:DNA binding"/>
    <property type="evidence" value="ECO:0007669"/>
    <property type="project" value="UniProtKB-KW"/>
</dbReference>
<dbReference type="GO" id="GO:0003700">
    <property type="term" value="F:DNA-binding transcription factor activity"/>
    <property type="evidence" value="ECO:0007669"/>
    <property type="project" value="InterPro"/>
</dbReference>
<dbReference type="Gene3D" id="1.10.10.10">
    <property type="entry name" value="Winged helix-like DNA-binding domain superfamily/Winged helix DNA-binding domain"/>
    <property type="match status" value="1"/>
</dbReference>
<evidence type="ECO:0000313" key="6">
    <source>
        <dbReference type="EMBL" id="XBO73697.1"/>
    </source>
</evidence>
<dbReference type="InterPro" id="IPR008920">
    <property type="entry name" value="TF_FadR/GntR_C"/>
</dbReference>
<protein>
    <submittedName>
        <fullName evidence="6">GntR family transcriptional regulator</fullName>
    </submittedName>
</protein>
<gene>
    <name evidence="6" type="ORF">NFG57_12735</name>
</gene>
<dbReference type="RefSeq" id="WP_108448972.1">
    <property type="nucleotide sequence ID" value="NZ_CP098828.1"/>
</dbReference>
<evidence type="ECO:0000256" key="2">
    <source>
        <dbReference type="ARBA" id="ARBA00023125"/>
    </source>
</evidence>
<dbReference type="AlphaFoldDB" id="A0AAU7KPQ7"/>
<dbReference type="Pfam" id="PF07729">
    <property type="entry name" value="FCD"/>
    <property type="match status" value="1"/>
</dbReference>
<dbReference type="PRINTS" id="PR00035">
    <property type="entry name" value="HTHGNTR"/>
</dbReference>
<sequence>MNSRDTSSRSVPASRGEGPPGDKLSLPEKAYYEIKRRILDNEFSSGSFRLEKELAELLDMSRTPVREAMIRLANEGLVEIRPRHGMRVLPVSAEDMVEIYDVLTALETQAVELLARRGLSDQELGQLMDAVDEMDDALADDDLTRWAAADERFHLLLVELCGNRRIATIVNTYWDQSHRVRMLTLGLRPRPTSSNNDHRAVVQAIQNGDVIAARDHHREHRVNSGRMLVELLDKYGLSSI</sequence>
<dbReference type="Pfam" id="PF00392">
    <property type="entry name" value="GntR"/>
    <property type="match status" value="1"/>
</dbReference>
<keyword evidence="1" id="KW-0805">Transcription regulation</keyword>
<keyword evidence="2" id="KW-0238">DNA-binding</keyword>
<dbReference type="CDD" id="cd07377">
    <property type="entry name" value="WHTH_GntR"/>
    <property type="match status" value="1"/>
</dbReference>
<dbReference type="PANTHER" id="PTHR43537">
    <property type="entry name" value="TRANSCRIPTIONAL REGULATOR, GNTR FAMILY"/>
    <property type="match status" value="1"/>
</dbReference>
<accession>A0AAU7KPQ7</accession>
<dbReference type="SMART" id="SM00895">
    <property type="entry name" value="FCD"/>
    <property type="match status" value="1"/>
</dbReference>
<dbReference type="PROSITE" id="PS50949">
    <property type="entry name" value="HTH_GNTR"/>
    <property type="match status" value="1"/>
</dbReference>
<organism evidence="6">
    <name type="scientific">Halomonas sp. H10-59</name>
    <dbReference type="NCBI Taxonomy" id="2950874"/>
    <lineage>
        <taxon>Bacteria</taxon>
        <taxon>Pseudomonadati</taxon>
        <taxon>Pseudomonadota</taxon>
        <taxon>Gammaproteobacteria</taxon>
        <taxon>Oceanospirillales</taxon>
        <taxon>Halomonadaceae</taxon>
        <taxon>Halomonas</taxon>
    </lineage>
</organism>
<evidence type="ECO:0000259" key="5">
    <source>
        <dbReference type="PROSITE" id="PS50949"/>
    </source>
</evidence>
<dbReference type="PANTHER" id="PTHR43537:SF5">
    <property type="entry name" value="UXU OPERON TRANSCRIPTIONAL REGULATOR"/>
    <property type="match status" value="1"/>
</dbReference>
<dbReference type="SUPFAM" id="SSF46785">
    <property type="entry name" value="Winged helix' DNA-binding domain"/>
    <property type="match status" value="1"/>
</dbReference>
<dbReference type="InterPro" id="IPR036388">
    <property type="entry name" value="WH-like_DNA-bd_sf"/>
</dbReference>
<reference evidence="6" key="1">
    <citation type="submission" date="2022-06" db="EMBL/GenBank/DDBJ databases">
        <title>A novel DMS-producing enzyme.</title>
        <authorList>
            <person name="Zhang Y."/>
        </authorList>
    </citation>
    <scope>NUCLEOTIDE SEQUENCE</scope>
    <source>
        <strain evidence="6">H10-59</strain>
    </source>
</reference>
<dbReference type="SMART" id="SM00345">
    <property type="entry name" value="HTH_GNTR"/>
    <property type="match status" value="1"/>
</dbReference>
<name>A0AAU7KPQ7_9GAMM</name>
<dbReference type="EMBL" id="CP098828">
    <property type="protein sequence ID" value="XBO73697.1"/>
    <property type="molecule type" value="Genomic_DNA"/>
</dbReference>
<proteinExistence type="predicted"/>
<feature type="region of interest" description="Disordered" evidence="4">
    <location>
        <begin position="1"/>
        <end position="25"/>
    </location>
</feature>
<dbReference type="SUPFAM" id="SSF48008">
    <property type="entry name" value="GntR ligand-binding domain-like"/>
    <property type="match status" value="1"/>
</dbReference>
<feature type="compositionally biased region" description="Polar residues" evidence="4">
    <location>
        <begin position="1"/>
        <end position="11"/>
    </location>
</feature>